<proteinExistence type="predicted"/>
<evidence type="ECO:0000313" key="1">
    <source>
        <dbReference type="EMBL" id="PTQ12056.1"/>
    </source>
</evidence>
<protein>
    <submittedName>
        <fullName evidence="1">Phytanoyl-CoA dioxygenase</fullName>
    </submittedName>
</protein>
<dbReference type="InterPro" id="IPR008775">
    <property type="entry name" value="Phytyl_CoA_dOase-like"/>
</dbReference>
<dbReference type="Pfam" id="PF05721">
    <property type="entry name" value="PhyH"/>
    <property type="match status" value="1"/>
</dbReference>
<dbReference type="GO" id="GO:0016706">
    <property type="term" value="F:2-oxoglutarate-dependent dioxygenase activity"/>
    <property type="evidence" value="ECO:0007669"/>
    <property type="project" value="UniProtKB-ARBA"/>
</dbReference>
<keyword evidence="1" id="KW-0560">Oxidoreductase</keyword>
<dbReference type="EMBL" id="NWBU01000005">
    <property type="protein sequence ID" value="PTQ12056.1"/>
    <property type="molecule type" value="Genomic_DNA"/>
</dbReference>
<dbReference type="OrthoDB" id="9791262at2"/>
<dbReference type="SUPFAM" id="SSF51197">
    <property type="entry name" value="Clavaminate synthase-like"/>
    <property type="match status" value="1"/>
</dbReference>
<keyword evidence="2" id="KW-1185">Reference proteome</keyword>
<dbReference type="Proteomes" id="UP000244162">
    <property type="component" value="Unassembled WGS sequence"/>
</dbReference>
<comment type="caution">
    <text evidence="1">The sequence shown here is derived from an EMBL/GenBank/DDBJ whole genome shotgun (WGS) entry which is preliminary data.</text>
</comment>
<dbReference type="AlphaFoldDB" id="A0A2T5FZC5"/>
<dbReference type="Gene3D" id="2.60.120.620">
    <property type="entry name" value="q2cbj1_9rhob like domain"/>
    <property type="match status" value="1"/>
</dbReference>
<sequence length="229" mass="24133">MGSGPRDADALTFERDGAQRFGAAVRAVLSDIEEAIAQLPADQAGIRLHGIGALRPLLAPSGPIGSIAASILGAQCRAVRAILFDKTPATNWSLSWHQDRTIAVAQRIDMPGYGPWTVKRGLLHVAPPFELLAGMVTLRVHLDPVPATNAPLLVAPGSHRFGRIAEGDIPGVLRQCGAFACTADAGDVWLYATPILHASEAAAEPRHRRVLQADFAAGDLPGGLQWLGV</sequence>
<reference evidence="1 2" key="1">
    <citation type="submission" date="2017-09" db="EMBL/GenBank/DDBJ databases">
        <title>Sphingomonas panjinensis sp.nov., isolated from oil-contaminated soil.</title>
        <authorList>
            <person name="Wang L."/>
            <person name="Chen L."/>
        </authorList>
    </citation>
    <scope>NUCLEOTIDE SEQUENCE [LARGE SCALE GENOMIC DNA]</scope>
    <source>
        <strain evidence="1 2">FW-11</strain>
    </source>
</reference>
<name>A0A2T5FZC5_9SPHN</name>
<keyword evidence="1" id="KW-0223">Dioxygenase</keyword>
<accession>A0A2T5FZC5</accession>
<organism evidence="1 2">
    <name type="scientific">Sphingomonas oleivorans</name>
    <dbReference type="NCBI Taxonomy" id="1735121"/>
    <lineage>
        <taxon>Bacteria</taxon>
        <taxon>Pseudomonadati</taxon>
        <taxon>Pseudomonadota</taxon>
        <taxon>Alphaproteobacteria</taxon>
        <taxon>Sphingomonadales</taxon>
        <taxon>Sphingomonadaceae</taxon>
        <taxon>Sphingomonas</taxon>
    </lineage>
</organism>
<gene>
    <name evidence="1" type="ORF">CLG96_05640</name>
</gene>
<evidence type="ECO:0000313" key="2">
    <source>
        <dbReference type="Proteomes" id="UP000244162"/>
    </source>
</evidence>